<dbReference type="OrthoDB" id="9780894at2"/>
<accession>A0A4U6R336</accession>
<feature type="domain" description="Dehydrogenase E1 component" evidence="4">
    <location>
        <begin position="10"/>
        <end position="243"/>
    </location>
</feature>
<dbReference type="InterPro" id="IPR029061">
    <property type="entry name" value="THDP-binding"/>
</dbReference>
<evidence type="ECO:0000256" key="3">
    <source>
        <dbReference type="ARBA" id="ARBA00023052"/>
    </source>
</evidence>
<evidence type="ECO:0000313" key="5">
    <source>
        <dbReference type="EMBL" id="TKV68037.1"/>
    </source>
</evidence>
<organism evidence="5 6">
    <name type="scientific">Marinobacter panjinensis</name>
    <dbReference type="NCBI Taxonomy" id="2576384"/>
    <lineage>
        <taxon>Bacteria</taxon>
        <taxon>Pseudomonadati</taxon>
        <taxon>Pseudomonadota</taxon>
        <taxon>Gammaproteobacteria</taxon>
        <taxon>Pseudomonadales</taxon>
        <taxon>Marinobacteraceae</taxon>
        <taxon>Marinobacter</taxon>
    </lineage>
</organism>
<evidence type="ECO:0000256" key="1">
    <source>
        <dbReference type="ARBA" id="ARBA00001964"/>
    </source>
</evidence>
<protein>
    <submittedName>
        <fullName evidence="5">Thiamine pyrophosphate-dependent dehydrogenase E1 component subunit alpha</fullName>
    </submittedName>
</protein>
<dbReference type="SUPFAM" id="SSF52518">
    <property type="entry name" value="Thiamin diphosphate-binding fold (THDP-binding)"/>
    <property type="match status" value="1"/>
</dbReference>
<dbReference type="CDD" id="cd02000">
    <property type="entry name" value="TPP_E1_PDC_ADC_BCADC"/>
    <property type="match status" value="1"/>
</dbReference>
<evidence type="ECO:0000259" key="4">
    <source>
        <dbReference type="Pfam" id="PF00676"/>
    </source>
</evidence>
<evidence type="ECO:0000313" key="6">
    <source>
        <dbReference type="Proteomes" id="UP000308488"/>
    </source>
</evidence>
<dbReference type="Pfam" id="PF00676">
    <property type="entry name" value="E1_dh"/>
    <property type="match status" value="1"/>
</dbReference>
<dbReference type="Gene3D" id="3.40.50.970">
    <property type="match status" value="1"/>
</dbReference>
<dbReference type="Proteomes" id="UP000308488">
    <property type="component" value="Unassembled WGS sequence"/>
</dbReference>
<dbReference type="InterPro" id="IPR050642">
    <property type="entry name" value="PDH_E1_Alpha_Subunit"/>
</dbReference>
<keyword evidence="3" id="KW-0786">Thiamine pyrophosphate</keyword>
<dbReference type="GO" id="GO:0006086">
    <property type="term" value="P:pyruvate decarboxylation to acetyl-CoA"/>
    <property type="evidence" value="ECO:0007669"/>
    <property type="project" value="TreeGrafter"/>
</dbReference>
<name>A0A4U6R336_9GAMM</name>
<comment type="caution">
    <text evidence="5">The sequence shown here is derived from an EMBL/GenBank/DDBJ whole genome shotgun (WGS) entry which is preliminary data.</text>
</comment>
<dbReference type="AlphaFoldDB" id="A0A4U6R336"/>
<evidence type="ECO:0000256" key="2">
    <source>
        <dbReference type="ARBA" id="ARBA00023002"/>
    </source>
</evidence>
<proteinExistence type="predicted"/>
<gene>
    <name evidence="5" type="ORF">FDP08_07980</name>
</gene>
<dbReference type="InterPro" id="IPR001017">
    <property type="entry name" value="DH_E1"/>
</dbReference>
<dbReference type="PANTHER" id="PTHR11516:SF60">
    <property type="entry name" value="PYRUVATE DEHYDROGENASE E1 COMPONENT SUBUNIT ALPHA"/>
    <property type="match status" value="1"/>
</dbReference>
<dbReference type="PANTHER" id="PTHR11516">
    <property type="entry name" value="PYRUVATE DEHYDROGENASE E1 COMPONENT, ALPHA SUBUNIT BACTERIAL AND ORGANELLAR"/>
    <property type="match status" value="1"/>
</dbReference>
<reference evidence="5 6" key="1">
    <citation type="submission" date="2019-05" db="EMBL/GenBank/DDBJ databases">
        <title>Marinobacter panjinensis sp. nov., a moderately halophilic bacterium isolated from sea tidal flat environment.</title>
        <authorList>
            <person name="Yang W."/>
            <person name="An M."/>
            <person name="He W."/>
            <person name="Luo X."/>
            <person name="Zhu L."/>
            <person name="Chen G."/>
            <person name="Zhang Y."/>
            <person name="Wang Y."/>
        </authorList>
    </citation>
    <scope>NUCLEOTIDE SEQUENCE [LARGE SCALE GENOMIC DNA]</scope>
    <source>
        <strain evidence="5 6">PJ-16</strain>
    </source>
</reference>
<dbReference type="GO" id="GO:0004739">
    <property type="term" value="F:pyruvate dehydrogenase (acetyl-transferring) activity"/>
    <property type="evidence" value="ECO:0007669"/>
    <property type="project" value="TreeGrafter"/>
</dbReference>
<dbReference type="EMBL" id="SZYH01000001">
    <property type="protein sequence ID" value="TKV68037.1"/>
    <property type="molecule type" value="Genomic_DNA"/>
</dbReference>
<keyword evidence="6" id="KW-1185">Reference proteome</keyword>
<sequence length="348" mass="36489">MEPDFIALYRKMLTCRRVEEAIADLWHDGRISGEMHLGIGEEGINAGVLDHLEDGDAVALDHRGTAGMVLRGVDLTAILKECLGAADGLCRGMGGHMHLYSKAHLAASSGIVGASGPASCGFALAAQQLRPGKLAVAFFGEAAMNQGMLLESLNLAAAWELPVLFVCRDNGMAITTPSASVTGGSLEERARGFGLPWATVDGADVQSVWLAAADLIDRARGGRGPGFLRATCVRPEGHFLGDPLIRIARRPVAELRPRIGPLASAATSGQGSSIAQRAASFGRLASMFRRVARSQLGTARDPVLQLRKRLAIPSATLESLEQEVNRLVSGAVEEALNALGAANEEGGV</sequence>
<dbReference type="RefSeq" id="WP_137435448.1">
    <property type="nucleotide sequence ID" value="NZ_JANRHC010000001.1"/>
</dbReference>
<comment type="cofactor">
    <cofactor evidence="1">
        <name>thiamine diphosphate</name>
        <dbReference type="ChEBI" id="CHEBI:58937"/>
    </cofactor>
</comment>
<keyword evidence="2" id="KW-0560">Oxidoreductase</keyword>